<dbReference type="Pfam" id="PF02310">
    <property type="entry name" value="B12-binding"/>
    <property type="match status" value="1"/>
</dbReference>
<dbReference type="AlphaFoldDB" id="A0A1T4RWE6"/>
<evidence type="ECO:0000256" key="1">
    <source>
        <dbReference type="ARBA" id="ARBA00001966"/>
    </source>
</evidence>
<dbReference type="GO" id="GO:0005829">
    <property type="term" value="C:cytosol"/>
    <property type="evidence" value="ECO:0007669"/>
    <property type="project" value="TreeGrafter"/>
</dbReference>
<evidence type="ECO:0000256" key="6">
    <source>
        <dbReference type="PROSITE-ProRule" id="PRU00339"/>
    </source>
</evidence>
<keyword evidence="3" id="KW-0479">Metal-binding</keyword>
<protein>
    <submittedName>
        <fullName evidence="9">Radical SAM superfamily enzyme YgiQ, UPF0313 family</fullName>
    </submittedName>
</protein>
<dbReference type="InterPro" id="IPR006158">
    <property type="entry name" value="Cobalamin-bd"/>
</dbReference>
<dbReference type="SUPFAM" id="SSF102114">
    <property type="entry name" value="Radical SAM enzymes"/>
    <property type="match status" value="1"/>
</dbReference>
<dbReference type="CDD" id="cd01335">
    <property type="entry name" value="Radical_SAM"/>
    <property type="match status" value="1"/>
</dbReference>
<organism evidence="9 10">
    <name type="scientific">Trichlorobacter thiogenes</name>
    <dbReference type="NCBI Taxonomy" id="115783"/>
    <lineage>
        <taxon>Bacteria</taxon>
        <taxon>Pseudomonadati</taxon>
        <taxon>Thermodesulfobacteriota</taxon>
        <taxon>Desulfuromonadia</taxon>
        <taxon>Geobacterales</taxon>
        <taxon>Geobacteraceae</taxon>
        <taxon>Trichlorobacter</taxon>
    </lineage>
</organism>
<dbReference type="PROSITE" id="PS51332">
    <property type="entry name" value="B12_BINDING"/>
    <property type="match status" value="1"/>
</dbReference>
<dbReference type="SMART" id="SM00729">
    <property type="entry name" value="Elp3"/>
    <property type="match status" value="1"/>
</dbReference>
<dbReference type="PANTHER" id="PTHR43409:SF16">
    <property type="entry name" value="SLR0320 PROTEIN"/>
    <property type="match status" value="1"/>
</dbReference>
<dbReference type="InterPro" id="IPR034466">
    <property type="entry name" value="Methyltransferase_Class_B"/>
</dbReference>
<evidence type="ECO:0000256" key="3">
    <source>
        <dbReference type="ARBA" id="ARBA00022723"/>
    </source>
</evidence>
<keyword evidence="5" id="KW-0411">Iron-sulfur</keyword>
<dbReference type="PANTHER" id="PTHR43409">
    <property type="entry name" value="ANAEROBIC MAGNESIUM-PROTOPORPHYRIN IX MONOMETHYL ESTER CYCLASE-RELATED"/>
    <property type="match status" value="1"/>
</dbReference>
<accession>A0A1T4RWE6</accession>
<keyword evidence="6" id="KW-0802">TPR repeat</keyword>
<dbReference type="Proteomes" id="UP000190102">
    <property type="component" value="Unassembled WGS sequence"/>
</dbReference>
<dbReference type="PROSITE" id="PS50005">
    <property type="entry name" value="TPR"/>
    <property type="match status" value="2"/>
</dbReference>
<dbReference type="SMART" id="SM00028">
    <property type="entry name" value="TPR"/>
    <property type="match status" value="2"/>
</dbReference>
<dbReference type="InterPro" id="IPR058240">
    <property type="entry name" value="rSAM_sf"/>
</dbReference>
<feature type="domain" description="Radical SAM core" evidence="8">
    <location>
        <begin position="184"/>
        <end position="420"/>
    </location>
</feature>
<evidence type="ECO:0000256" key="4">
    <source>
        <dbReference type="ARBA" id="ARBA00023004"/>
    </source>
</evidence>
<dbReference type="InterPro" id="IPR036724">
    <property type="entry name" value="Cobalamin-bd_sf"/>
</dbReference>
<dbReference type="SFLD" id="SFLDG01123">
    <property type="entry name" value="methyltransferase_(Class_B)"/>
    <property type="match status" value="1"/>
</dbReference>
<dbReference type="OrthoDB" id="9762608at2"/>
<dbReference type="Gene3D" id="3.80.30.20">
    <property type="entry name" value="tm_1862 like domain"/>
    <property type="match status" value="1"/>
</dbReference>
<dbReference type="Gene3D" id="3.40.50.280">
    <property type="entry name" value="Cobalamin-binding domain"/>
    <property type="match status" value="1"/>
</dbReference>
<evidence type="ECO:0000313" key="10">
    <source>
        <dbReference type="Proteomes" id="UP000190102"/>
    </source>
</evidence>
<evidence type="ECO:0000256" key="2">
    <source>
        <dbReference type="ARBA" id="ARBA00022691"/>
    </source>
</evidence>
<dbReference type="InterPro" id="IPR023404">
    <property type="entry name" value="rSAM_horseshoe"/>
</dbReference>
<comment type="cofactor">
    <cofactor evidence="1">
        <name>[4Fe-4S] cluster</name>
        <dbReference type="ChEBI" id="CHEBI:49883"/>
    </cofactor>
</comment>
<dbReference type="GO" id="GO:0046872">
    <property type="term" value="F:metal ion binding"/>
    <property type="evidence" value="ECO:0007669"/>
    <property type="project" value="UniProtKB-KW"/>
</dbReference>
<dbReference type="InterPro" id="IPR019734">
    <property type="entry name" value="TPR_rpt"/>
</dbReference>
<dbReference type="GO" id="GO:0051539">
    <property type="term" value="F:4 iron, 4 sulfur cluster binding"/>
    <property type="evidence" value="ECO:0007669"/>
    <property type="project" value="UniProtKB-KW"/>
</dbReference>
<dbReference type="Pfam" id="PF04055">
    <property type="entry name" value="Radical_SAM"/>
    <property type="match status" value="1"/>
</dbReference>
<dbReference type="GO" id="GO:0031419">
    <property type="term" value="F:cobalamin binding"/>
    <property type="evidence" value="ECO:0007669"/>
    <property type="project" value="InterPro"/>
</dbReference>
<dbReference type="CDD" id="cd02068">
    <property type="entry name" value="radical_SAM_B12_BD"/>
    <property type="match status" value="1"/>
</dbReference>
<dbReference type="InterPro" id="IPR051198">
    <property type="entry name" value="BchE-like"/>
</dbReference>
<evidence type="ECO:0000256" key="5">
    <source>
        <dbReference type="ARBA" id="ARBA00023014"/>
    </source>
</evidence>
<keyword evidence="4" id="KW-0408">Iron</keyword>
<dbReference type="InterPro" id="IPR006638">
    <property type="entry name" value="Elp3/MiaA/NifB-like_rSAM"/>
</dbReference>
<evidence type="ECO:0000259" key="8">
    <source>
        <dbReference type="PROSITE" id="PS51918"/>
    </source>
</evidence>
<dbReference type="InterPro" id="IPR011990">
    <property type="entry name" value="TPR-like_helical_dom_sf"/>
</dbReference>
<dbReference type="SFLD" id="SFLDS00029">
    <property type="entry name" value="Radical_SAM"/>
    <property type="match status" value="1"/>
</dbReference>
<keyword evidence="10" id="KW-1185">Reference proteome</keyword>
<dbReference type="SUPFAM" id="SSF52242">
    <property type="entry name" value="Cobalamin (vitamin B12)-binding domain"/>
    <property type="match status" value="1"/>
</dbReference>
<keyword evidence="2" id="KW-0949">S-adenosyl-L-methionine</keyword>
<feature type="repeat" description="TPR" evidence="6">
    <location>
        <begin position="439"/>
        <end position="472"/>
    </location>
</feature>
<dbReference type="PROSITE" id="PS51918">
    <property type="entry name" value="RADICAL_SAM"/>
    <property type="match status" value="1"/>
</dbReference>
<dbReference type="EMBL" id="FUWR01000026">
    <property type="protein sequence ID" value="SKA20196.1"/>
    <property type="molecule type" value="Genomic_DNA"/>
</dbReference>
<reference evidence="10" key="1">
    <citation type="submission" date="2017-02" db="EMBL/GenBank/DDBJ databases">
        <authorList>
            <person name="Varghese N."/>
            <person name="Submissions S."/>
        </authorList>
    </citation>
    <scope>NUCLEOTIDE SEQUENCE [LARGE SCALE GENOMIC DNA]</scope>
    <source>
        <strain evidence="10">ATCC BAA-34</strain>
    </source>
</reference>
<feature type="domain" description="B12-binding" evidence="7">
    <location>
        <begin position="1"/>
        <end position="142"/>
    </location>
</feature>
<dbReference type="RefSeq" id="WP_078791332.1">
    <property type="nucleotide sequence ID" value="NZ_FUWR01000026.1"/>
</dbReference>
<proteinExistence type="predicted"/>
<dbReference type="SUPFAM" id="SSF48452">
    <property type="entry name" value="TPR-like"/>
    <property type="match status" value="1"/>
</dbReference>
<dbReference type="STRING" id="115783.SAMN02745119_03112"/>
<feature type="repeat" description="TPR" evidence="6">
    <location>
        <begin position="473"/>
        <end position="506"/>
    </location>
</feature>
<dbReference type="GO" id="GO:0003824">
    <property type="term" value="F:catalytic activity"/>
    <property type="evidence" value="ECO:0007669"/>
    <property type="project" value="InterPro"/>
</dbReference>
<name>A0A1T4RWE6_9BACT</name>
<dbReference type="Gene3D" id="1.25.40.10">
    <property type="entry name" value="Tetratricopeptide repeat domain"/>
    <property type="match status" value="1"/>
</dbReference>
<sequence>MHTLLAYTTRSAHKSRPDEFESLLPIGLCSLHALLRSQQIPVTLANLSNMTNRQIIDLLVQTQPTVAGLSQWTHNRHATLELARLIKQTLPDCSILLGGGHATHQAELILEQHPEVDLIAVGEAEQTLLDLLDALQTDKPLAEIPGLVIRTTDGILRTAQRQPWPDLDFLPFPTTWLHEAINVTTTLQAEFISSSRGCPAACNFCASPAFWGRKIRYRSAESVAEEMLSIREQYGLIYLSLRDDTFTSDRRRTVALCQELIEKRVNIFWNCQSRVEAIDQETLEWMRRAGCECVQLGVESGSPDILKLLGKRILPDQIRTAANLIRQAGMQLSVYLITGIPEERDSDRQQTINLIKQIQPDDLQVAPLAYYPGTALFETAVNTGRLQQNLFETSQEEAVLAEQDGQRKVTQLLSRTARYRQNASIKQLLTIQEKSGYSAVTAMQAGDAYAAEGELQRAEEQYQLITQKEPDHPWGWFLLGELYEQTDTHRKAEACYQKILQLVPRNGPAAEALQRLRQ</sequence>
<evidence type="ECO:0000313" key="9">
    <source>
        <dbReference type="EMBL" id="SKA20196.1"/>
    </source>
</evidence>
<evidence type="ECO:0000259" key="7">
    <source>
        <dbReference type="PROSITE" id="PS51332"/>
    </source>
</evidence>
<dbReference type="SFLD" id="SFLDG01082">
    <property type="entry name" value="B12-binding_domain_containing"/>
    <property type="match status" value="1"/>
</dbReference>
<dbReference type="InterPro" id="IPR007197">
    <property type="entry name" value="rSAM"/>
</dbReference>
<gene>
    <name evidence="9" type="ORF">SAMN02745119_03112</name>
</gene>